<proteinExistence type="predicted"/>
<accession>A0A8C2HPT2</accession>
<feature type="domain" description="Reverse transcriptase" evidence="1">
    <location>
        <begin position="278"/>
        <end position="536"/>
    </location>
</feature>
<dbReference type="InterPro" id="IPR043502">
    <property type="entry name" value="DNA/RNA_pol_sf"/>
</dbReference>
<dbReference type="InterPro" id="IPR000477">
    <property type="entry name" value="RT_dom"/>
</dbReference>
<sequence>MGVFCNDLSDHCVIATSRGSKIPKCKSQVIRKRNLKNFNEQAYHHDLSLINWGQLGLLPDVELAWTLFKENFEKIVNKHAPWTKHRVKGRENPWFSPELSDIIHQRNMAWAKARNGDSATDWSIFRQLRNKCTSLIKKAKSEYYYYFTSENLNNPQKFWKVIKSLSVNKSNEALPKFVLKNSLPVYDRVDVLNCFNEHFVSVGSLSESTEVVAVTPCTYSSVFSGEPFNFVSFTVQQVHGALKALDHRKPPGPDLIEPYFLKKAADFVAEPLTILFNLSIQNNEIPSVWKSAFVTPLFKGGDPAVLTNYRPISNLCVLSKILESLVSDQIKEFLYSNELLSKLQSGFRKKHSTITAVTKVINDILVALDRKQFCASLFLDLSKAFDTVDHAVLKQRLLCLGLSDCVVSWFMNYLSDRTQCIKCDGLCSALVKVHKGVPQGSILGPLLFIMYINELGHNVSDANMHFYADDTIIYCFGSSPAKAVESLQKAFDVVQRTLMQLKLVLNADKTKLMLFRNTKKVSQAPPPVFTLTGSVIEVVHSYKYLGIWLDDALTFKPHIDNLVKKLKLKLSFFFRNKFCFSFKAKKQLVTATFLSVLDYGDLVYRTASAQCLYKIDTVYHASLRFITNCKNLTHHCELYSRVGWPSLSNRRSGHWHTFIYKAMLGLLPSYICSLITWRSVSSYSLRSNDHLLLIVPFARTELGKRAFVYSAPSAWNLLQKDLKLSELISLNAFKSRLREPEMTCLNCKCF</sequence>
<evidence type="ECO:0000313" key="2">
    <source>
        <dbReference type="Ensembl" id="ENSCCRP00020061099.1"/>
    </source>
</evidence>
<evidence type="ECO:0000259" key="1">
    <source>
        <dbReference type="PROSITE" id="PS50878"/>
    </source>
</evidence>
<dbReference type="SUPFAM" id="SSF56672">
    <property type="entry name" value="DNA/RNA polymerases"/>
    <property type="match status" value="1"/>
</dbReference>
<dbReference type="Proteomes" id="UP000694701">
    <property type="component" value="Unplaced"/>
</dbReference>
<evidence type="ECO:0000313" key="3">
    <source>
        <dbReference type="Proteomes" id="UP000694701"/>
    </source>
</evidence>
<reference evidence="2" key="1">
    <citation type="submission" date="2025-08" db="UniProtKB">
        <authorList>
            <consortium name="Ensembl"/>
        </authorList>
    </citation>
    <scope>IDENTIFICATION</scope>
</reference>
<dbReference type="Pfam" id="PF00078">
    <property type="entry name" value="RVT_1"/>
    <property type="match status" value="1"/>
</dbReference>
<dbReference type="CDD" id="cd01650">
    <property type="entry name" value="RT_nLTR_like"/>
    <property type="match status" value="1"/>
</dbReference>
<dbReference type="AlphaFoldDB" id="A0A8C2HPT2"/>
<dbReference type="Ensembl" id="ENSCCRT00020067281.1">
    <property type="protein sequence ID" value="ENSCCRP00020061099.1"/>
    <property type="gene ID" value="ENSCCRG00020028892.1"/>
</dbReference>
<protein>
    <recommendedName>
        <fullName evidence="1">Reverse transcriptase domain-containing protein</fullName>
    </recommendedName>
</protein>
<organism evidence="2 3">
    <name type="scientific">Cyprinus carpio</name>
    <name type="common">Common carp</name>
    <dbReference type="NCBI Taxonomy" id="7962"/>
    <lineage>
        <taxon>Eukaryota</taxon>
        <taxon>Metazoa</taxon>
        <taxon>Chordata</taxon>
        <taxon>Craniata</taxon>
        <taxon>Vertebrata</taxon>
        <taxon>Euteleostomi</taxon>
        <taxon>Actinopterygii</taxon>
        <taxon>Neopterygii</taxon>
        <taxon>Teleostei</taxon>
        <taxon>Ostariophysi</taxon>
        <taxon>Cypriniformes</taxon>
        <taxon>Cyprinidae</taxon>
        <taxon>Cyprininae</taxon>
        <taxon>Cyprinus</taxon>
    </lineage>
</organism>
<name>A0A8C2HPT2_CYPCA</name>
<dbReference type="PROSITE" id="PS50878">
    <property type="entry name" value="RT_POL"/>
    <property type="match status" value="1"/>
</dbReference>
<dbReference type="PANTHER" id="PTHR33332">
    <property type="entry name" value="REVERSE TRANSCRIPTASE DOMAIN-CONTAINING PROTEIN"/>
    <property type="match status" value="1"/>
</dbReference>